<comment type="caution">
    <text evidence="2">The sequence shown here is derived from an EMBL/GenBank/DDBJ whole genome shotgun (WGS) entry which is preliminary data.</text>
</comment>
<evidence type="ECO:0000313" key="2">
    <source>
        <dbReference type="EMBL" id="TLV02825.1"/>
    </source>
</evidence>
<dbReference type="AlphaFoldDB" id="A0A5R9L3F8"/>
<evidence type="ECO:0000313" key="3">
    <source>
        <dbReference type="Proteomes" id="UP000306402"/>
    </source>
</evidence>
<keyword evidence="3" id="KW-1185">Reference proteome</keyword>
<dbReference type="RefSeq" id="WP_205748096.1">
    <property type="nucleotide sequence ID" value="NZ_VCEJ01000002.1"/>
</dbReference>
<reference evidence="2 3" key="1">
    <citation type="submission" date="2019-05" db="EMBL/GenBank/DDBJ databases">
        <authorList>
            <person name="Qu J.-H."/>
        </authorList>
    </citation>
    <scope>NUCLEOTIDE SEQUENCE [LARGE SCALE GENOMIC DNA]</scope>
    <source>
        <strain evidence="2 3">T17</strain>
    </source>
</reference>
<feature type="transmembrane region" description="Helical" evidence="1">
    <location>
        <begin position="42"/>
        <end position="64"/>
    </location>
</feature>
<name>A0A5R9L3F8_9BACT</name>
<dbReference type="Proteomes" id="UP000306402">
    <property type="component" value="Unassembled WGS sequence"/>
</dbReference>
<organism evidence="2 3">
    <name type="scientific">Dyadobacter luticola</name>
    <dbReference type="NCBI Taxonomy" id="1979387"/>
    <lineage>
        <taxon>Bacteria</taxon>
        <taxon>Pseudomonadati</taxon>
        <taxon>Bacteroidota</taxon>
        <taxon>Cytophagia</taxon>
        <taxon>Cytophagales</taxon>
        <taxon>Spirosomataceae</taxon>
        <taxon>Dyadobacter</taxon>
    </lineage>
</organism>
<keyword evidence="1" id="KW-0812">Transmembrane</keyword>
<sequence length="120" mass="14484">MEVKARKKKKPSKFRTETVTLLTTFFSGIVYQFPDRFPREIFSFLAAPLSYVLQFIWIRLYSFLDLKLVTYKLNLYIHELECEKRILGKSKTRQLEIDQEIAEYRRTLKRKRIENLDLDG</sequence>
<protein>
    <submittedName>
        <fullName evidence="2">Uncharacterized protein</fullName>
    </submittedName>
</protein>
<evidence type="ECO:0000256" key="1">
    <source>
        <dbReference type="SAM" id="Phobius"/>
    </source>
</evidence>
<gene>
    <name evidence="2" type="ORF">FEN17_04185</name>
</gene>
<dbReference type="EMBL" id="VCEJ01000002">
    <property type="protein sequence ID" value="TLV02825.1"/>
    <property type="molecule type" value="Genomic_DNA"/>
</dbReference>
<keyword evidence="1" id="KW-0472">Membrane</keyword>
<proteinExistence type="predicted"/>
<accession>A0A5R9L3F8</accession>
<keyword evidence="1" id="KW-1133">Transmembrane helix</keyword>